<organism evidence="3 4">
    <name type="scientific">Promicromonospora vindobonensis</name>
    <dbReference type="NCBI Taxonomy" id="195748"/>
    <lineage>
        <taxon>Bacteria</taxon>
        <taxon>Bacillati</taxon>
        <taxon>Actinomycetota</taxon>
        <taxon>Actinomycetes</taxon>
        <taxon>Micrococcales</taxon>
        <taxon>Promicromonosporaceae</taxon>
        <taxon>Promicromonospora</taxon>
    </lineage>
</organism>
<accession>A0ABW5VY35</accession>
<keyword evidence="2" id="KW-0812">Transmembrane</keyword>
<evidence type="ECO:0000256" key="2">
    <source>
        <dbReference type="SAM" id="Phobius"/>
    </source>
</evidence>
<evidence type="ECO:0000256" key="1">
    <source>
        <dbReference type="SAM" id="MobiDB-lite"/>
    </source>
</evidence>
<keyword evidence="2" id="KW-0472">Membrane</keyword>
<name>A0ABW5VY35_9MICO</name>
<gene>
    <name evidence="3" type="ORF">ACFS27_15745</name>
</gene>
<evidence type="ECO:0000313" key="3">
    <source>
        <dbReference type="EMBL" id="MFD2795011.1"/>
    </source>
</evidence>
<keyword evidence="4" id="KW-1185">Reference proteome</keyword>
<sequence length="83" mass="8047">MLGSSAPGWVVFQAAVALGPLLASACVVLAGPEAGALVAALLIGIATALYLGKDRAACPPPAPQRPGAGSPPPGCSSCWPLRA</sequence>
<feature type="transmembrane region" description="Helical" evidence="2">
    <location>
        <begin position="34"/>
        <end position="52"/>
    </location>
</feature>
<protein>
    <submittedName>
        <fullName evidence="3">Uncharacterized protein</fullName>
    </submittedName>
</protein>
<comment type="caution">
    <text evidence="3">The sequence shown here is derived from an EMBL/GenBank/DDBJ whole genome shotgun (WGS) entry which is preliminary data.</text>
</comment>
<dbReference type="RefSeq" id="WP_377184640.1">
    <property type="nucleotide sequence ID" value="NZ_JBHUOG010000002.1"/>
</dbReference>
<dbReference type="Proteomes" id="UP001597479">
    <property type="component" value="Unassembled WGS sequence"/>
</dbReference>
<feature type="region of interest" description="Disordered" evidence="1">
    <location>
        <begin position="60"/>
        <end position="83"/>
    </location>
</feature>
<keyword evidence="2" id="KW-1133">Transmembrane helix</keyword>
<reference evidence="4" key="1">
    <citation type="journal article" date="2019" name="Int. J. Syst. Evol. Microbiol.">
        <title>The Global Catalogue of Microorganisms (GCM) 10K type strain sequencing project: providing services to taxonomists for standard genome sequencing and annotation.</title>
        <authorList>
            <consortium name="The Broad Institute Genomics Platform"/>
            <consortium name="The Broad Institute Genome Sequencing Center for Infectious Disease"/>
            <person name="Wu L."/>
            <person name="Ma J."/>
        </authorList>
    </citation>
    <scope>NUCLEOTIDE SEQUENCE [LARGE SCALE GENOMIC DNA]</scope>
    <source>
        <strain evidence="4">CCM 7044</strain>
    </source>
</reference>
<dbReference type="EMBL" id="JBHUOG010000002">
    <property type="protein sequence ID" value="MFD2795011.1"/>
    <property type="molecule type" value="Genomic_DNA"/>
</dbReference>
<feature type="compositionally biased region" description="Pro residues" evidence="1">
    <location>
        <begin position="60"/>
        <end position="74"/>
    </location>
</feature>
<proteinExistence type="predicted"/>
<evidence type="ECO:0000313" key="4">
    <source>
        <dbReference type="Proteomes" id="UP001597479"/>
    </source>
</evidence>